<accession>E3KY38</accession>
<feature type="region of interest" description="Disordered" evidence="4">
    <location>
        <begin position="182"/>
        <end position="243"/>
    </location>
</feature>
<dbReference type="Proteomes" id="UP000008783">
    <property type="component" value="Unassembled WGS sequence"/>
</dbReference>
<evidence type="ECO:0000256" key="3">
    <source>
        <dbReference type="SAM" id="Coils"/>
    </source>
</evidence>
<keyword evidence="7" id="KW-1185">Reference proteome</keyword>
<dbReference type="GO" id="GO:0000976">
    <property type="term" value="F:transcription cis-regulatory region binding"/>
    <property type="evidence" value="ECO:0007669"/>
    <property type="project" value="InterPro"/>
</dbReference>
<dbReference type="Pfam" id="PF00170">
    <property type="entry name" value="bZIP_1"/>
    <property type="match status" value="1"/>
</dbReference>
<feature type="region of interest" description="Disordered" evidence="4">
    <location>
        <begin position="408"/>
        <end position="520"/>
    </location>
</feature>
<dbReference type="EMBL" id="DS178320">
    <property type="protein sequence ID" value="EFP89239.2"/>
    <property type="molecule type" value="Genomic_DNA"/>
</dbReference>
<gene>
    <name evidence="6" type="ORF">PGTG_15080</name>
</gene>
<evidence type="ECO:0000256" key="2">
    <source>
        <dbReference type="ARBA" id="ARBA00023242"/>
    </source>
</evidence>
<feature type="compositionally biased region" description="Polar residues" evidence="4">
    <location>
        <begin position="66"/>
        <end position="87"/>
    </location>
</feature>
<organism evidence="6 7">
    <name type="scientific">Puccinia graminis f. sp. tritici (strain CRL 75-36-700-3 / race SCCL)</name>
    <name type="common">Black stem rust fungus</name>
    <dbReference type="NCBI Taxonomy" id="418459"/>
    <lineage>
        <taxon>Eukaryota</taxon>
        <taxon>Fungi</taxon>
        <taxon>Dikarya</taxon>
        <taxon>Basidiomycota</taxon>
        <taxon>Pucciniomycotina</taxon>
        <taxon>Pucciniomycetes</taxon>
        <taxon>Pucciniales</taxon>
        <taxon>Pucciniaceae</taxon>
        <taxon>Puccinia</taxon>
    </lineage>
</organism>
<dbReference type="PANTHER" id="PTHR40621:SF6">
    <property type="entry name" value="AP-1-LIKE TRANSCRIPTION FACTOR YAP1-RELATED"/>
    <property type="match status" value="1"/>
</dbReference>
<dbReference type="HOGENOM" id="CLU_455023_0_0_1"/>
<evidence type="ECO:0000259" key="5">
    <source>
        <dbReference type="PROSITE" id="PS00036"/>
    </source>
</evidence>
<protein>
    <recommendedName>
        <fullName evidence="5">BZIP domain-containing protein</fullName>
    </recommendedName>
</protein>
<feature type="domain" description="BZIP" evidence="5">
    <location>
        <begin position="277"/>
        <end position="292"/>
    </location>
</feature>
<dbReference type="eggNOG" id="ENOG502SC5V">
    <property type="taxonomic scope" value="Eukaryota"/>
</dbReference>
<dbReference type="PROSITE" id="PS00036">
    <property type="entry name" value="BZIP_BASIC"/>
    <property type="match status" value="1"/>
</dbReference>
<dbReference type="GeneID" id="10546876"/>
<dbReference type="SUPFAM" id="SSF57959">
    <property type="entry name" value="Leucine zipper domain"/>
    <property type="match status" value="1"/>
</dbReference>
<dbReference type="GO" id="GO:0003700">
    <property type="term" value="F:DNA-binding transcription factor activity"/>
    <property type="evidence" value="ECO:0007669"/>
    <property type="project" value="InterPro"/>
</dbReference>
<dbReference type="GO" id="GO:0005634">
    <property type="term" value="C:nucleus"/>
    <property type="evidence" value="ECO:0007669"/>
    <property type="project" value="UniProtKB-SubCell"/>
</dbReference>
<feature type="compositionally biased region" description="Polar residues" evidence="4">
    <location>
        <begin position="412"/>
        <end position="427"/>
    </location>
</feature>
<feature type="compositionally biased region" description="Low complexity" evidence="4">
    <location>
        <begin position="428"/>
        <end position="438"/>
    </location>
</feature>
<proteinExistence type="predicted"/>
<feature type="compositionally biased region" description="Low complexity" evidence="4">
    <location>
        <begin position="110"/>
        <end position="121"/>
    </location>
</feature>
<keyword evidence="3" id="KW-0175">Coiled coil</keyword>
<feature type="coiled-coil region" evidence="3">
    <location>
        <begin position="355"/>
        <end position="389"/>
    </location>
</feature>
<dbReference type="VEuPathDB" id="FungiDB:PGTG_15080"/>
<dbReference type="InterPro" id="IPR046347">
    <property type="entry name" value="bZIP_sf"/>
</dbReference>
<dbReference type="Gene3D" id="1.20.5.170">
    <property type="match status" value="1"/>
</dbReference>
<dbReference type="InterPro" id="IPR004827">
    <property type="entry name" value="bZIP"/>
</dbReference>
<keyword evidence="2" id="KW-0539">Nucleus</keyword>
<dbReference type="InParanoid" id="E3KY38"/>
<feature type="compositionally biased region" description="Polar residues" evidence="4">
    <location>
        <begin position="222"/>
        <end position="239"/>
    </location>
</feature>
<dbReference type="AlphaFoldDB" id="E3KY38"/>
<reference key="1">
    <citation type="submission" date="2007-01" db="EMBL/GenBank/DDBJ databases">
        <title>The Genome Sequence of Puccinia graminis f. sp. tritici Strain CRL 75-36-700-3.</title>
        <authorList>
            <consortium name="The Broad Institute Genome Sequencing Platform"/>
            <person name="Birren B."/>
            <person name="Lander E."/>
            <person name="Galagan J."/>
            <person name="Nusbaum C."/>
            <person name="Devon K."/>
            <person name="Cuomo C."/>
            <person name="Jaffe D."/>
            <person name="Butler J."/>
            <person name="Alvarez P."/>
            <person name="Gnerre S."/>
            <person name="Grabherr M."/>
            <person name="Mauceli E."/>
            <person name="Brockman W."/>
            <person name="Young S."/>
            <person name="LaButti K."/>
            <person name="Sykes S."/>
            <person name="DeCaprio D."/>
            <person name="Crawford M."/>
            <person name="Koehrsen M."/>
            <person name="Engels R."/>
            <person name="Montgomery P."/>
            <person name="Pearson M."/>
            <person name="Howarth C."/>
            <person name="Larson L."/>
            <person name="White J."/>
            <person name="Zeng Q."/>
            <person name="Kodira C."/>
            <person name="Yandava C."/>
            <person name="Alvarado L."/>
            <person name="O'Leary S."/>
            <person name="Szabo L."/>
            <person name="Dean R."/>
            <person name="Schein J."/>
        </authorList>
    </citation>
    <scope>NUCLEOTIDE SEQUENCE</scope>
    <source>
        <strain>CRL 75-36-700-3</strain>
    </source>
</reference>
<dbReference type="RefSeq" id="XP_003333658.2">
    <property type="nucleotide sequence ID" value="XM_003333610.2"/>
</dbReference>
<feature type="compositionally biased region" description="Basic and acidic residues" evidence="4">
    <location>
        <begin position="182"/>
        <end position="195"/>
    </location>
</feature>
<reference evidence="7" key="2">
    <citation type="journal article" date="2011" name="Proc. Natl. Acad. Sci. U.S.A.">
        <title>Obligate biotrophy features unraveled by the genomic analysis of rust fungi.</title>
        <authorList>
            <person name="Duplessis S."/>
            <person name="Cuomo C.A."/>
            <person name="Lin Y.-C."/>
            <person name="Aerts A."/>
            <person name="Tisserant E."/>
            <person name="Veneault-Fourrey C."/>
            <person name="Joly D.L."/>
            <person name="Hacquard S."/>
            <person name="Amselem J."/>
            <person name="Cantarel B.L."/>
            <person name="Chiu R."/>
            <person name="Coutinho P.M."/>
            <person name="Feau N."/>
            <person name="Field M."/>
            <person name="Frey P."/>
            <person name="Gelhaye E."/>
            <person name="Goldberg J."/>
            <person name="Grabherr M.G."/>
            <person name="Kodira C.D."/>
            <person name="Kohler A."/>
            <person name="Kuees U."/>
            <person name="Lindquist E.A."/>
            <person name="Lucas S.M."/>
            <person name="Mago R."/>
            <person name="Mauceli E."/>
            <person name="Morin E."/>
            <person name="Murat C."/>
            <person name="Pangilinan J.L."/>
            <person name="Park R."/>
            <person name="Pearson M."/>
            <person name="Quesneville H."/>
            <person name="Rouhier N."/>
            <person name="Sakthikumar S."/>
            <person name="Salamov A.A."/>
            <person name="Schmutz J."/>
            <person name="Selles B."/>
            <person name="Shapiro H."/>
            <person name="Tanguay P."/>
            <person name="Tuskan G.A."/>
            <person name="Henrissat B."/>
            <person name="Van de Peer Y."/>
            <person name="Rouze P."/>
            <person name="Ellis J.G."/>
            <person name="Dodds P.N."/>
            <person name="Schein J.E."/>
            <person name="Zhong S."/>
            <person name="Hamelin R.C."/>
            <person name="Grigoriev I.V."/>
            <person name="Szabo L.J."/>
            <person name="Martin F."/>
        </authorList>
    </citation>
    <scope>NUCLEOTIDE SEQUENCE [LARGE SCALE GENOMIC DNA]</scope>
    <source>
        <strain evidence="7">CRL 75-36-700-3 / race SCCL</strain>
    </source>
</reference>
<name>E3KY38_PUCGT</name>
<evidence type="ECO:0000256" key="4">
    <source>
        <dbReference type="SAM" id="MobiDB-lite"/>
    </source>
</evidence>
<dbReference type="InterPro" id="IPR050936">
    <property type="entry name" value="AP-1-like"/>
</dbReference>
<feature type="region of interest" description="Disordered" evidence="4">
    <location>
        <begin position="1"/>
        <end position="136"/>
    </location>
</feature>
<dbReference type="PANTHER" id="PTHR40621">
    <property type="entry name" value="TRANSCRIPTION FACTOR KAPC-RELATED"/>
    <property type="match status" value="1"/>
</dbReference>
<feature type="compositionally biased region" description="Polar residues" evidence="4">
    <location>
        <begin position="487"/>
        <end position="506"/>
    </location>
</feature>
<feature type="compositionally biased region" description="Polar residues" evidence="4">
    <location>
        <begin position="448"/>
        <end position="466"/>
    </location>
</feature>
<dbReference type="OrthoDB" id="2507727at2759"/>
<evidence type="ECO:0000313" key="7">
    <source>
        <dbReference type="Proteomes" id="UP000008783"/>
    </source>
</evidence>
<comment type="subcellular location">
    <subcellularLocation>
        <location evidence="1">Nucleus</location>
    </subcellularLocation>
</comment>
<evidence type="ECO:0000313" key="6">
    <source>
        <dbReference type="EMBL" id="EFP89239.2"/>
    </source>
</evidence>
<sequence length="602" mass="67718">MLPPIAGSDTPSPPSAGPSPMASQSLSATKNLSRHSLRSLAPLLNDLPPPSFSTEPSSRRPAHPEQASSQAKNSNVPIHLNLTYSQPPTSPPTLKPTHQPHQQRPMIKTSSLDSSSGQSESPPTPSGHHLHSMSPSSYHAYRPEWTSVSSPILASSFDHPDYQAAPPSKRHRQLLNPELRSPFRIDPQDHTDTHQHPASNPLLITNSTSDPQTHHPLKPHSGSCSPSSREADESSNLQRPNDHVLRPHTYSHLVTLPHPILLDEDRSLCSRPLKNTKRAAQNRAAQRAFRERKDRYVRELEARSVQLEEYMVRYGLLEERERNIAAREAELINTASQSAKVDDNENMNRKPTTRDEEKLNHINRLEHQLESSREEIARLRAELMKFHHEEIDQNRRRVMDWERGAEDVSLPRTGSASDADTDAQTPCSSGSASAVSASKKTTGPHYQRSWSRDNQNTRKNGGTTEPTGRVSMRFAQKAHGNRRPVLSITTESQNEPILTQEYSRNGWSDEGESPDSLSRSHHQTYCARPEIACNQFEQIHHHRQQPFASQCTSENHNQASTTKSHLIPLRRVNKLDGKDQCVRLPGIQCQPTHVWKDEKRSQ</sequence>
<dbReference type="KEGG" id="pgr:PGTG_15080"/>
<evidence type="ECO:0000256" key="1">
    <source>
        <dbReference type="ARBA" id="ARBA00004123"/>
    </source>
</evidence>
<feature type="compositionally biased region" description="Polar residues" evidence="4">
    <location>
        <begin position="196"/>
        <end position="211"/>
    </location>
</feature>
<dbReference type="STRING" id="418459.E3KY38"/>